<dbReference type="InterPro" id="IPR009078">
    <property type="entry name" value="Ferritin-like_SF"/>
</dbReference>
<dbReference type="RefSeq" id="WP_159449851.1">
    <property type="nucleotide sequence ID" value="NZ_JAWXXX010000002.1"/>
</dbReference>
<proteinExistence type="predicted"/>
<organism evidence="2 3">
    <name type="scientific">Rubrobacter radiotolerans</name>
    <name type="common">Arthrobacter radiotolerans</name>
    <dbReference type="NCBI Taxonomy" id="42256"/>
    <lineage>
        <taxon>Bacteria</taxon>
        <taxon>Bacillati</taxon>
        <taxon>Actinomycetota</taxon>
        <taxon>Rubrobacteria</taxon>
        <taxon>Rubrobacterales</taxon>
        <taxon>Rubrobacteraceae</taxon>
        <taxon>Rubrobacter</taxon>
    </lineage>
</organism>
<dbReference type="EMBL" id="JAWXXX010000002">
    <property type="protein sequence ID" value="MDX5895321.1"/>
    <property type="molecule type" value="Genomic_DNA"/>
</dbReference>
<gene>
    <name evidence="2" type="ORF">SIL72_14935</name>
</gene>
<accession>A0AB35TBF5</accession>
<name>A0AB35TBF5_RUBRA</name>
<evidence type="ECO:0000256" key="1">
    <source>
        <dbReference type="ARBA" id="ARBA00001962"/>
    </source>
</evidence>
<reference evidence="2" key="1">
    <citation type="submission" date="2023-11" db="EMBL/GenBank/DDBJ databases">
        <title>MicrobeMod: A computational toolkit for identifying prokaryotic methylation and restriction-modification with nanopore sequencing.</title>
        <authorList>
            <person name="Crits-Christoph A."/>
            <person name="Kang S.C."/>
            <person name="Lee H."/>
            <person name="Ostrov N."/>
        </authorList>
    </citation>
    <scope>NUCLEOTIDE SEQUENCE</scope>
    <source>
        <strain evidence="2">ATCC 51242</strain>
    </source>
</reference>
<dbReference type="Gene3D" id="1.10.620.20">
    <property type="entry name" value="Ribonucleotide Reductase, subunit A"/>
    <property type="match status" value="1"/>
</dbReference>
<dbReference type="Pfam" id="PF00268">
    <property type="entry name" value="Ribonuc_red_sm"/>
    <property type="match status" value="1"/>
</dbReference>
<protein>
    <submittedName>
        <fullName evidence="2">Ribonucleotide-diphosphate reductase subunit beta</fullName>
    </submittedName>
</protein>
<sequence>MTRWSTELLDDVTLQRAEEVPLSEVYRHAEALVGQKPTPRALYERWERQQWSAEEIPLERDRQDWEDKALDQVRETLQLLIHGFVIGEYTALDHFSPLMRSCPDEESLLFLATQAADEARHMQFMSRLANELLGLPRDLRAVLPESWRRLTPANQELNRLEACLVREVDNRPGNYAYWLKLVALFHLVMEGVLALRAQRQLVTSLRLMSIMPGTMAGFIGTTRDESRHVGFGVHALKCGIQEGYRDEICDVVEQAARLLARRDFDTEAGTAQPQVAAANGRALCELLRRRLDQIGLPSDLAEGILVGAGFEPAAERGPAA</sequence>
<evidence type="ECO:0000313" key="3">
    <source>
        <dbReference type="Proteomes" id="UP001281130"/>
    </source>
</evidence>
<dbReference type="AlphaFoldDB" id="A0AB35TBF5"/>
<dbReference type="GO" id="GO:0016491">
    <property type="term" value="F:oxidoreductase activity"/>
    <property type="evidence" value="ECO:0007669"/>
    <property type="project" value="InterPro"/>
</dbReference>
<dbReference type="GO" id="GO:0009263">
    <property type="term" value="P:deoxyribonucleotide biosynthetic process"/>
    <property type="evidence" value="ECO:0007669"/>
    <property type="project" value="InterPro"/>
</dbReference>
<evidence type="ECO:0000313" key="2">
    <source>
        <dbReference type="EMBL" id="MDX5895321.1"/>
    </source>
</evidence>
<comment type="cofactor">
    <cofactor evidence="1">
        <name>Fe cation</name>
        <dbReference type="ChEBI" id="CHEBI:24875"/>
    </cofactor>
</comment>
<dbReference type="InterPro" id="IPR000358">
    <property type="entry name" value="RNR_small_fam"/>
</dbReference>
<dbReference type="InterPro" id="IPR012348">
    <property type="entry name" value="RNR-like"/>
</dbReference>
<dbReference type="SUPFAM" id="SSF47240">
    <property type="entry name" value="Ferritin-like"/>
    <property type="match status" value="1"/>
</dbReference>
<comment type="caution">
    <text evidence="2">The sequence shown here is derived from an EMBL/GenBank/DDBJ whole genome shotgun (WGS) entry which is preliminary data.</text>
</comment>
<dbReference type="Proteomes" id="UP001281130">
    <property type="component" value="Unassembled WGS sequence"/>
</dbReference>